<feature type="region of interest" description="Disordered" evidence="1">
    <location>
        <begin position="159"/>
        <end position="180"/>
    </location>
</feature>
<proteinExistence type="predicted"/>
<evidence type="ECO:0000256" key="1">
    <source>
        <dbReference type="SAM" id="MobiDB-lite"/>
    </source>
</evidence>
<dbReference type="Proteomes" id="UP001465755">
    <property type="component" value="Unassembled WGS sequence"/>
</dbReference>
<accession>A0AAW1P104</accession>
<protein>
    <submittedName>
        <fullName evidence="3">Uncharacterized protein</fullName>
    </submittedName>
</protein>
<comment type="caution">
    <text evidence="3">The sequence shown here is derived from an EMBL/GenBank/DDBJ whole genome shotgun (WGS) entry which is preliminary data.</text>
</comment>
<reference evidence="3 4" key="1">
    <citation type="journal article" date="2024" name="Nat. Commun.">
        <title>Phylogenomics reveals the evolutionary origins of lichenization in chlorophyte algae.</title>
        <authorList>
            <person name="Puginier C."/>
            <person name="Libourel C."/>
            <person name="Otte J."/>
            <person name="Skaloud P."/>
            <person name="Haon M."/>
            <person name="Grisel S."/>
            <person name="Petersen M."/>
            <person name="Berrin J.G."/>
            <person name="Delaux P.M."/>
            <person name="Dal Grande F."/>
            <person name="Keller J."/>
        </authorList>
    </citation>
    <scope>NUCLEOTIDE SEQUENCE [LARGE SCALE GENOMIC DNA]</scope>
    <source>
        <strain evidence="3 4">SAG 2036</strain>
    </source>
</reference>
<evidence type="ECO:0000313" key="3">
    <source>
        <dbReference type="EMBL" id="KAK9802618.1"/>
    </source>
</evidence>
<evidence type="ECO:0000313" key="4">
    <source>
        <dbReference type="Proteomes" id="UP001465755"/>
    </source>
</evidence>
<dbReference type="Gene3D" id="2.40.480.10">
    <property type="entry name" value="Allene oxide cyclase-like"/>
    <property type="match status" value="1"/>
</dbReference>
<dbReference type="AlphaFoldDB" id="A0AAW1P104"/>
<organism evidence="3 4">
    <name type="scientific">Symbiochloris irregularis</name>
    <dbReference type="NCBI Taxonomy" id="706552"/>
    <lineage>
        <taxon>Eukaryota</taxon>
        <taxon>Viridiplantae</taxon>
        <taxon>Chlorophyta</taxon>
        <taxon>core chlorophytes</taxon>
        <taxon>Trebouxiophyceae</taxon>
        <taxon>Trebouxiales</taxon>
        <taxon>Trebouxiaceae</taxon>
        <taxon>Symbiochloris</taxon>
    </lineage>
</organism>
<feature type="chain" id="PRO_5043553496" evidence="2">
    <location>
        <begin position="32"/>
        <end position="194"/>
    </location>
</feature>
<gene>
    <name evidence="3" type="ORF">WJX73_004283</name>
</gene>
<sequence length="194" mass="20089">MLRNSSTRNAIGFGFVSFLLAAPALITTVHAEMETKQLNAYYIGDRANIFSQAQNWQPGSVHPVNLVLTDQTTNVTQGEVRGYCVSIAQEESQCLHTVTFASGTIQIAGELFVPGGPSSGTPTNAGQDQGSILAVIGGTGLYQGASGYFLQTAPPTSPESLAAAGNATAPAPSSSADYQPLNGVEMQITYGATS</sequence>
<dbReference type="EMBL" id="JALJOQ010000070">
    <property type="protein sequence ID" value="KAK9802618.1"/>
    <property type="molecule type" value="Genomic_DNA"/>
</dbReference>
<keyword evidence="4" id="KW-1185">Reference proteome</keyword>
<feature type="signal peptide" evidence="2">
    <location>
        <begin position="1"/>
        <end position="31"/>
    </location>
</feature>
<name>A0AAW1P104_9CHLO</name>
<dbReference type="InterPro" id="IPR044859">
    <property type="entry name" value="Allene_oxi_cyc_Dirigent"/>
</dbReference>
<feature type="compositionally biased region" description="Low complexity" evidence="1">
    <location>
        <begin position="160"/>
        <end position="176"/>
    </location>
</feature>
<evidence type="ECO:0000256" key="2">
    <source>
        <dbReference type="SAM" id="SignalP"/>
    </source>
</evidence>
<keyword evidence="2" id="KW-0732">Signal</keyword>